<reference evidence="1" key="1">
    <citation type="submission" date="2018-01" db="EMBL/GenBank/DDBJ databases">
        <authorList>
            <person name="Regsiter A."/>
            <person name="William W."/>
        </authorList>
    </citation>
    <scope>NUCLEOTIDE SEQUENCE</scope>
    <source>
        <strain evidence="1">TRIP AH-1</strain>
    </source>
</reference>
<sequence>MSITIKSNTDTILELPGFTGTLGPGKSSVVPAMTPNLLRAVDLGLLLVPSGAEPPEGLPPVVFDHRYPQVLPLTAGRAYYVRVLRSPGAFHDGTRARNFIAYYGDGAGMSCAFSDDGFAWDTEKKVTGIAASGYHVVCVLETANRLRILYWNPDVPNQPYAMAGLRTAVCDPSVDPAAFTGDTPCAGDLVTEGSVQVWNRGHYGPSFLWYNPLPTSGDGKPFTWRYAMYFIASTGGNDSLGLACSDDAVEWKLIGNGPILSGLIDPQAWEGANGYVSAAHVERLPDGRWWMLYSGGTAGNAGIGYAWSWDRVHWRKAEINPVFKNGSGPFLERCYTPSLVRDADGSMLLYRAAKDATAYRTFVSRLRAPALGWSDLLGPDRLGQGFTSREAVRRGVGTQAERDASIPAPSMGDEWFNTDLAGGGEWEKHTGTIWKQT</sequence>
<evidence type="ECO:0000313" key="1">
    <source>
        <dbReference type="EMBL" id="SPD74407.1"/>
    </source>
</evidence>
<dbReference type="SUPFAM" id="SSF75005">
    <property type="entry name" value="Arabinanase/levansucrase/invertase"/>
    <property type="match status" value="1"/>
</dbReference>
<organism evidence="1">
    <name type="scientific">uncultured Desulfobacterium sp</name>
    <dbReference type="NCBI Taxonomy" id="201089"/>
    <lineage>
        <taxon>Bacteria</taxon>
        <taxon>Pseudomonadati</taxon>
        <taxon>Thermodesulfobacteriota</taxon>
        <taxon>Desulfobacteria</taxon>
        <taxon>Desulfobacterales</taxon>
        <taxon>Desulfobacteriaceae</taxon>
        <taxon>Desulfobacterium</taxon>
        <taxon>environmental samples</taxon>
    </lineage>
</organism>
<protein>
    <recommendedName>
        <fullName evidence="2">Glycosyl hydrolase family 32 N-terminal domain-containing protein</fullName>
    </recommendedName>
</protein>
<dbReference type="Gene3D" id="2.115.10.20">
    <property type="entry name" value="Glycosyl hydrolase domain, family 43"/>
    <property type="match status" value="1"/>
</dbReference>
<dbReference type="AlphaFoldDB" id="A0A445MY50"/>
<proteinExistence type="predicted"/>
<dbReference type="InterPro" id="IPR023296">
    <property type="entry name" value="Glyco_hydro_beta-prop_sf"/>
</dbReference>
<gene>
    <name evidence="1" type="ORF">PITCH_A230093</name>
</gene>
<accession>A0A445MY50</accession>
<evidence type="ECO:0008006" key="2">
    <source>
        <dbReference type="Google" id="ProtNLM"/>
    </source>
</evidence>
<dbReference type="EMBL" id="OJIN01000146">
    <property type="protein sequence ID" value="SPD74407.1"/>
    <property type="molecule type" value="Genomic_DNA"/>
</dbReference>
<name>A0A445MY50_9BACT</name>